<protein>
    <submittedName>
        <fullName evidence="1">Uncharacterized protein</fullName>
    </submittedName>
</protein>
<name>A0A9P0D032_9CUCU</name>
<proteinExistence type="predicted"/>
<evidence type="ECO:0000313" key="2">
    <source>
        <dbReference type="Proteomes" id="UP001153636"/>
    </source>
</evidence>
<dbReference type="OrthoDB" id="6773576at2759"/>
<keyword evidence="2" id="KW-1185">Reference proteome</keyword>
<organism evidence="1 2">
    <name type="scientific">Psylliodes chrysocephalus</name>
    <dbReference type="NCBI Taxonomy" id="3402493"/>
    <lineage>
        <taxon>Eukaryota</taxon>
        <taxon>Metazoa</taxon>
        <taxon>Ecdysozoa</taxon>
        <taxon>Arthropoda</taxon>
        <taxon>Hexapoda</taxon>
        <taxon>Insecta</taxon>
        <taxon>Pterygota</taxon>
        <taxon>Neoptera</taxon>
        <taxon>Endopterygota</taxon>
        <taxon>Coleoptera</taxon>
        <taxon>Polyphaga</taxon>
        <taxon>Cucujiformia</taxon>
        <taxon>Chrysomeloidea</taxon>
        <taxon>Chrysomelidae</taxon>
        <taxon>Galerucinae</taxon>
        <taxon>Alticini</taxon>
        <taxon>Psylliodes</taxon>
    </lineage>
</organism>
<dbReference type="AlphaFoldDB" id="A0A9P0D032"/>
<dbReference type="Proteomes" id="UP001153636">
    <property type="component" value="Chromosome 21"/>
</dbReference>
<gene>
    <name evidence="1" type="ORF">PSYICH_LOCUS8017</name>
</gene>
<evidence type="ECO:0000313" key="1">
    <source>
        <dbReference type="EMBL" id="CAH1107411.1"/>
    </source>
</evidence>
<dbReference type="EMBL" id="OV651833">
    <property type="protein sequence ID" value="CAH1107411.1"/>
    <property type="molecule type" value="Genomic_DNA"/>
</dbReference>
<sequence length="244" mass="27771">MAIAVKYFSDSSNSVETNFLCLIDIEVETAQHLFEAINSALKDRGLNLQNVIGFAPDTTIVMFGDYPVAHRLYKDISGMFTSILSCYMKKNYVKESPLYDLDPRAGAYVFLPKKQMYLGINVAKQLNNVTDHIHKDGIIDFLNRSQQFLIELCDQIKTRLPLENTLFKELAFLDPQEVVYSEYVSLTPLLTKFPNLVPEGMEQIIDNEFRNLHLDPNVADLLARSTISPNVPNVETFWVNIGKI</sequence>
<accession>A0A9P0D032</accession>
<reference evidence="1" key="1">
    <citation type="submission" date="2022-01" db="EMBL/GenBank/DDBJ databases">
        <authorList>
            <person name="King R."/>
        </authorList>
    </citation>
    <scope>NUCLEOTIDE SEQUENCE</scope>
</reference>